<gene>
    <name evidence="1" type="ORF">EBBID32_37020</name>
</gene>
<name>N1MQW8_9SPHN</name>
<keyword evidence="2" id="KW-1185">Reference proteome</keyword>
<sequence length="54" mass="5615">MGPEGFRSGAAAVAVGGARLTLLLADEMLDNAMLKEISAKNVWSAPRSQELSAI</sequence>
<evidence type="ECO:0000313" key="1">
    <source>
        <dbReference type="EMBL" id="CCW19336.1"/>
    </source>
</evidence>
<dbReference type="Proteomes" id="UP000013201">
    <property type="component" value="Unassembled WGS sequence"/>
</dbReference>
<evidence type="ECO:0000313" key="2">
    <source>
        <dbReference type="Proteomes" id="UP000013201"/>
    </source>
</evidence>
<protein>
    <submittedName>
        <fullName evidence="1">Uncharacterized protein</fullName>
    </submittedName>
</protein>
<reference evidence="1 2" key="1">
    <citation type="submission" date="2013-03" db="EMBL/GenBank/DDBJ databases">
        <authorList>
            <person name="Le V."/>
        </authorList>
    </citation>
    <scope>NUCLEOTIDE SEQUENCE [LARGE SCALE GENOMIC DNA]</scope>
    <source>
        <strain evidence="1 2">BiD32</strain>
    </source>
</reference>
<comment type="caution">
    <text evidence="1">The sequence shown here is derived from an EMBL/GenBank/DDBJ whole genome shotgun (WGS) entry which is preliminary data.</text>
</comment>
<reference evidence="2" key="2">
    <citation type="submission" date="2013-04" db="EMBL/GenBank/DDBJ databases">
        <title>Bisphenol A degrading Sphingobium sp. strain BiD32.</title>
        <authorList>
            <person name="Nielsen J.L."/>
            <person name="Zhou N.A."/>
            <person name="Kjeldal H."/>
        </authorList>
    </citation>
    <scope>NUCLEOTIDE SEQUENCE [LARGE SCALE GENOMIC DNA]</scope>
    <source>
        <strain evidence="2">BiD32</strain>
    </source>
</reference>
<proteinExistence type="predicted"/>
<organism evidence="1 2">
    <name type="scientific">Sphingobium indicum BiD32</name>
    <dbReference type="NCBI Taxonomy" id="1301087"/>
    <lineage>
        <taxon>Bacteria</taxon>
        <taxon>Pseudomonadati</taxon>
        <taxon>Pseudomonadota</taxon>
        <taxon>Alphaproteobacteria</taxon>
        <taxon>Sphingomonadales</taxon>
        <taxon>Sphingomonadaceae</taxon>
        <taxon>Sphingobium</taxon>
    </lineage>
</organism>
<dbReference type="AlphaFoldDB" id="N1MQW8"/>
<accession>N1MQW8</accession>
<dbReference type="EMBL" id="CAVK010000193">
    <property type="protein sequence ID" value="CCW19336.1"/>
    <property type="molecule type" value="Genomic_DNA"/>
</dbReference>